<proteinExistence type="predicted"/>
<protein>
    <submittedName>
        <fullName evidence="1">Uncharacterized protein</fullName>
    </submittedName>
</protein>
<dbReference type="Proteomes" id="UP000554235">
    <property type="component" value="Unassembled WGS sequence"/>
</dbReference>
<evidence type="ECO:0000313" key="2">
    <source>
        <dbReference type="Proteomes" id="UP000554235"/>
    </source>
</evidence>
<comment type="caution">
    <text evidence="1">The sequence shown here is derived from an EMBL/GenBank/DDBJ whole genome shotgun (WGS) entry which is preliminary data.</text>
</comment>
<sequence length="357" mass="41653">MPLYSRYPTALRKPNKTLCGPHSTSDEELETFFKKRYGEPRGLHIQSKPRVFLERLLDDKDFYQGRLYAYSGSPSWRFKIGVVLWEALGTSEKVNEYMLICDALMKHATALEKCYNSYFLPEANLTLDEFTSKMREMDKKEAIIRDGLYSRNIIDTLDDYKQSSYANDWVDFWNSRPSETNGSYPLEKGLYIYLANAWSPLPWVFADTHISANHCPNFTIKAALAHYSTDCPLYIQQQKDCEQEGKLYGCVVFSYTAGDNTDDLVPSHYLDPTRENESKIRHSDYMDEDVAAMFQDRPPESDLWLGDQHVLWRTVMVARAVFQGNEYQGIPATNLHSLTTLYKFFRLFNPRYLRRLR</sequence>
<keyword evidence="2" id="KW-1185">Reference proteome</keyword>
<name>A0A8H4LA79_9HYPO</name>
<accession>A0A8H4LA79</accession>
<evidence type="ECO:0000313" key="1">
    <source>
        <dbReference type="EMBL" id="KAF4465101.1"/>
    </source>
</evidence>
<dbReference type="AlphaFoldDB" id="A0A8H4LA79"/>
<gene>
    <name evidence="1" type="ORF">FALBO_8058</name>
</gene>
<dbReference type="OrthoDB" id="4983392at2759"/>
<organism evidence="1 2">
    <name type="scientific">Fusarium albosuccineum</name>
    <dbReference type="NCBI Taxonomy" id="1237068"/>
    <lineage>
        <taxon>Eukaryota</taxon>
        <taxon>Fungi</taxon>
        <taxon>Dikarya</taxon>
        <taxon>Ascomycota</taxon>
        <taxon>Pezizomycotina</taxon>
        <taxon>Sordariomycetes</taxon>
        <taxon>Hypocreomycetidae</taxon>
        <taxon>Hypocreales</taxon>
        <taxon>Nectriaceae</taxon>
        <taxon>Fusarium</taxon>
        <taxon>Fusarium decemcellulare species complex</taxon>
    </lineage>
</organism>
<reference evidence="1 2" key="1">
    <citation type="submission" date="2020-01" db="EMBL/GenBank/DDBJ databases">
        <title>Identification and distribution of gene clusters putatively required for synthesis of sphingolipid metabolism inhibitors in phylogenetically diverse species of the filamentous fungus Fusarium.</title>
        <authorList>
            <person name="Kim H.-S."/>
            <person name="Busman M."/>
            <person name="Brown D.W."/>
            <person name="Divon H."/>
            <person name="Uhlig S."/>
            <person name="Proctor R.H."/>
        </authorList>
    </citation>
    <scope>NUCLEOTIDE SEQUENCE [LARGE SCALE GENOMIC DNA]</scope>
    <source>
        <strain evidence="1 2">NRRL 20459</strain>
    </source>
</reference>
<dbReference type="EMBL" id="JAADYS010001093">
    <property type="protein sequence ID" value="KAF4465101.1"/>
    <property type="molecule type" value="Genomic_DNA"/>
</dbReference>